<dbReference type="PANTHER" id="PTHR46268:SF22">
    <property type="entry name" value="SENSOR PROTEIN KDPD-RELATED"/>
    <property type="match status" value="1"/>
</dbReference>
<keyword evidence="4" id="KW-1185">Reference proteome</keyword>
<dbReference type="EMBL" id="JABFCR010000009">
    <property type="protein sequence ID" value="NNU33400.1"/>
    <property type="molecule type" value="Genomic_DNA"/>
</dbReference>
<sequence length="230" mass="25162">MKKILVLTDFSATAAHAARYALQLAQQLHTGILLYHVVQSIPIVPNYAGGGFVTETENLFAEESRENLTKLKDQLTAGRQDGPAIDTRTGEGDPGSNIKALLRDEPIELIVMGAPEGSVVEHLLIGSETRAVIKASDRPVLVVPANEQFNSIQKLVLATDYRSEDLCALRYLSNWVANTGGKLDVVHIQTAGEEALLNAQQKKVFELFLDNLGQTNVHCHDLRGKEIRKA</sequence>
<reference evidence="3 4" key="1">
    <citation type="submission" date="2020-05" db="EMBL/GenBank/DDBJ databases">
        <authorList>
            <person name="Khan S.A."/>
            <person name="Jeon C.O."/>
            <person name="Chun B.H."/>
        </authorList>
    </citation>
    <scope>NUCLEOTIDE SEQUENCE [LARGE SCALE GENOMIC DNA]</scope>
    <source>
        <strain evidence="3 4">S1162</strain>
    </source>
</reference>
<accession>A0ABX1VZW3</accession>
<dbReference type="PRINTS" id="PR01438">
    <property type="entry name" value="UNVRSLSTRESS"/>
</dbReference>
<dbReference type="PANTHER" id="PTHR46268">
    <property type="entry name" value="STRESS RESPONSE PROTEIN NHAX"/>
    <property type="match status" value="1"/>
</dbReference>
<dbReference type="Pfam" id="PF00582">
    <property type="entry name" value="Usp"/>
    <property type="match status" value="1"/>
</dbReference>
<dbReference type="InterPro" id="IPR006016">
    <property type="entry name" value="UspA"/>
</dbReference>
<evidence type="ECO:0000259" key="2">
    <source>
        <dbReference type="Pfam" id="PF00582"/>
    </source>
</evidence>
<gene>
    <name evidence="3" type="ORF">HK413_03130</name>
</gene>
<feature type="domain" description="UspA" evidence="2">
    <location>
        <begin position="1"/>
        <end position="144"/>
    </location>
</feature>
<dbReference type="InterPro" id="IPR006015">
    <property type="entry name" value="Universal_stress_UspA"/>
</dbReference>
<comment type="caution">
    <text evidence="3">The sequence shown here is derived from an EMBL/GenBank/DDBJ whole genome shotgun (WGS) entry which is preliminary data.</text>
</comment>
<dbReference type="Gene3D" id="3.40.50.12370">
    <property type="match status" value="1"/>
</dbReference>
<dbReference type="Proteomes" id="UP000566071">
    <property type="component" value="Unassembled WGS sequence"/>
</dbReference>
<organism evidence="3 4">
    <name type="scientific">Mucilaginibacter humi</name>
    <dbReference type="NCBI Taxonomy" id="2732510"/>
    <lineage>
        <taxon>Bacteria</taxon>
        <taxon>Pseudomonadati</taxon>
        <taxon>Bacteroidota</taxon>
        <taxon>Sphingobacteriia</taxon>
        <taxon>Sphingobacteriales</taxon>
        <taxon>Sphingobacteriaceae</taxon>
        <taxon>Mucilaginibacter</taxon>
    </lineage>
</organism>
<proteinExistence type="inferred from homology"/>
<evidence type="ECO:0000313" key="4">
    <source>
        <dbReference type="Proteomes" id="UP000566071"/>
    </source>
</evidence>
<dbReference type="RefSeq" id="WP_175269097.1">
    <property type="nucleotide sequence ID" value="NZ_JABFCR010000009.1"/>
</dbReference>
<comment type="similarity">
    <text evidence="1">Belongs to the universal stress protein A family.</text>
</comment>
<dbReference type="SUPFAM" id="SSF52402">
    <property type="entry name" value="Adenine nucleotide alpha hydrolases-like"/>
    <property type="match status" value="1"/>
</dbReference>
<protein>
    <submittedName>
        <fullName evidence="3">Universal stress protein</fullName>
    </submittedName>
</protein>
<dbReference type="CDD" id="cd00293">
    <property type="entry name" value="USP-like"/>
    <property type="match status" value="1"/>
</dbReference>
<evidence type="ECO:0000313" key="3">
    <source>
        <dbReference type="EMBL" id="NNU33400.1"/>
    </source>
</evidence>
<evidence type="ECO:0000256" key="1">
    <source>
        <dbReference type="ARBA" id="ARBA00008791"/>
    </source>
</evidence>
<name>A0ABX1VZW3_9SPHI</name>